<name>A0A6B0SZN0_9EURY</name>
<protein>
    <recommendedName>
        <fullName evidence="2">DUF7527 domain-containing protein</fullName>
    </recommendedName>
</protein>
<feature type="compositionally biased region" description="Low complexity" evidence="1">
    <location>
        <begin position="358"/>
        <end position="380"/>
    </location>
</feature>
<feature type="compositionally biased region" description="Acidic residues" evidence="1">
    <location>
        <begin position="312"/>
        <end position="323"/>
    </location>
</feature>
<dbReference type="InterPro" id="IPR055949">
    <property type="entry name" value="DUF7527"/>
</dbReference>
<keyword evidence="4" id="KW-1185">Reference proteome</keyword>
<feature type="compositionally biased region" description="Low complexity" evidence="1">
    <location>
        <begin position="237"/>
        <end position="252"/>
    </location>
</feature>
<feature type="region of interest" description="Disordered" evidence="1">
    <location>
        <begin position="179"/>
        <end position="519"/>
    </location>
</feature>
<reference evidence="3 4" key="1">
    <citation type="submission" date="2019-12" db="EMBL/GenBank/DDBJ databases">
        <title>Isolation and characterization of three novel carbon monoxide-oxidizing members of Halobacteria from salione crusts and soils.</title>
        <authorList>
            <person name="Myers M.R."/>
            <person name="King G.M."/>
        </authorList>
    </citation>
    <scope>NUCLEOTIDE SEQUENCE [LARGE SCALE GENOMIC DNA]</scope>
    <source>
        <strain evidence="3 4">WSA2</strain>
    </source>
</reference>
<comment type="caution">
    <text evidence="3">The sequence shown here is derived from an EMBL/GenBank/DDBJ whole genome shotgun (WGS) entry which is preliminary data.</text>
</comment>
<gene>
    <name evidence="3" type="ORF">GRX01_11880</name>
</gene>
<feature type="compositionally biased region" description="Basic and acidic residues" evidence="1">
    <location>
        <begin position="543"/>
        <end position="554"/>
    </location>
</feature>
<evidence type="ECO:0000313" key="4">
    <source>
        <dbReference type="Proteomes" id="UP000437065"/>
    </source>
</evidence>
<evidence type="ECO:0000256" key="1">
    <source>
        <dbReference type="SAM" id="MobiDB-lite"/>
    </source>
</evidence>
<organism evidence="3 4">
    <name type="scientific">Halobaculum saliterrae</name>
    <dbReference type="NCBI Taxonomy" id="2073113"/>
    <lineage>
        <taxon>Archaea</taxon>
        <taxon>Methanobacteriati</taxon>
        <taxon>Methanobacteriota</taxon>
        <taxon>Stenosarchaea group</taxon>
        <taxon>Halobacteria</taxon>
        <taxon>Halobacteriales</taxon>
        <taxon>Haloferacaceae</taxon>
        <taxon>Halobaculum</taxon>
    </lineage>
</organism>
<feature type="domain" description="DUF7527" evidence="2">
    <location>
        <begin position="570"/>
        <end position="804"/>
    </location>
</feature>
<feature type="compositionally biased region" description="Polar residues" evidence="1">
    <location>
        <begin position="302"/>
        <end position="311"/>
    </location>
</feature>
<feature type="region of interest" description="Disordered" evidence="1">
    <location>
        <begin position="543"/>
        <end position="564"/>
    </location>
</feature>
<feature type="compositionally biased region" description="Low complexity" evidence="1">
    <location>
        <begin position="324"/>
        <end position="341"/>
    </location>
</feature>
<dbReference type="RefSeq" id="WP_159667553.1">
    <property type="nucleotide sequence ID" value="NZ_WUUS01000007.1"/>
</dbReference>
<dbReference type="Pfam" id="PF24371">
    <property type="entry name" value="DUF7527"/>
    <property type="match status" value="1"/>
</dbReference>
<feature type="compositionally biased region" description="Acidic residues" evidence="1">
    <location>
        <begin position="179"/>
        <end position="192"/>
    </location>
</feature>
<accession>A0A6B0SZN0</accession>
<evidence type="ECO:0000313" key="3">
    <source>
        <dbReference type="EMBL" id="MXR42033.1"/>
    </source>
</evidence>
<dbReference type="EMBL" id="WUUS01000007">
    <property type="protein sequence ID" value="MXR42033.1"/>
    <property type="molecule type" value="Genomic_DNA"/>
</dbReference>
<proteinExistence type="predicted"/>
<feature type="compositionally biased region" description="Low complexity" evidence="1">
    <location>
        <begin position="482"/>
        <end position="493"/>
    </location>
</feature>
<feature type="compositionally biased region" description="Basic and acidic residues" evidence="1">
    <location>
        <begin position="494"/>
        <end position="511"/>
    </location>
</feature>
<feature type="compositionally biased region" description="Basic and acidic residues" evidence="1">
    <location>
        <begin position="445"/>
        <end position="467"/>
    </location>
</feature>
<dbReference type="AlphaFoldDB" id="A0A6B0SZN0"/>
<sequence>MDGETVETVTGWESEPLSGGIDGLRTLQSREFTGAVTEGHAWLFMLNGRVVGVFDGSLDSFADADGTAYAAPDPSLPLLYAMRERGGETKARYYTNDTALSAADAKLSSGKFTGYIELSENVLSGDYYVVYYGGRRLACAFVGTGEQKQVLTGDEAFEAADDEVGIYEVVDVDVDVVDIPEPEPEPESEPDPDPDRGPDAGSAVASAGPDDTVGDDPSAGGNDSPGDDSSTSITFGGADASTDADDSATNADAGDDESDQSAPTGTASDVPDAPNDTGGVEGGSGESDDPPADAAATERGSDSTAASNTTGEPDESVGTDEAADPTAGAPAAEDDATAGPTRSVDDLPAEDGAATGTDPAQPARPAASRSADPSPDAGEAGEPGGDGDPFSAEEQWRETRSIPSLDPSRTATPEAEGTQANGATEAAERRRRDRSAHGSASRAGETGRGDRPGTVDSDARQSGDRGDGGSARVEGPADASEELAAAREALATARAERDRAVEGAREAREQLESNEDELDRLREENARLSERVDELETELAETREELAEARERASSGDGTDDGMPANAIPADRALAGTNLFVRYESKGGATLEKAHAGGASRSDVNDNLRLELHTDFDAADAAVEGRPFREFLTDTIEYGFVEWAVRELLYEIQSTGNESALRDLFDALPAVDRAELDGTVTVDDADGGATEHTFDVVLRDRMGNPLVVADVTEGRDATTESMLDGLVGDASAVADADDHLAAGFYVTASFFDPGALEAAADATGGGLLSRGKRKSFVKLSRKQGFHLCLVESRDGEFHVNVPEL</sequence>
<dbReference type="OrthoDB" id="157503at2157"/>
<evidence type="ECO:0000259" key="2">
    <source>
        <dbReference type="Pfam" id="PF24371"/>
    </source>
</evidence>
<dbReference type="Proteomes" id="UP000437065">
    <property type="component" value="Unassembled WGS sequence"/>
</dbReference>